<comment type="caution">
    <text evidence="1">The sequence shown here is derived from an EMBL/GenBank/DDBJ whole genome shotgun (WGS) entry which is preliminary data.</text>
</comment>
<organism evidence="1 2">
    <name type="scientific">Colocasia esculenta</name>
    <name type="common">Wild taro</name>
    <name type="synonym">Arum esculentum</name>
    <dbReference type="NCBI Taxonomy" id="4460"/>
    <lineage>
        <taxon>Eukaryota</taxon>
        <taxon>Viridiplantae</taxon>
        <taxon>Streptophyta</taxon>
        <taxon>Embryophyta</taxon>
        <taxon>Tracheophyta</taxon>
        <taxon>Spermatophyta</taxon>
        <taxon>Magnoliopsida</taxon>
        <taxon>Liliopsida</taxon>
        <taxon>Araceae</taxon>
        <taxon>Aroideae</taxon>
        <taxon>Colocasieae</taxon>
        <taxon>Colocasia</taxon>
    </lineage>
</organism>
<accession>A0A843VJY0</accession>
<keyword evidence="2" id="KW-1185">Reference proteome</keyword>
<gene>
    <name evidence="1" type="ORF">Taro_031878</name>
</gene>
<evidence type="ECO:0000313" key="1">
    <source>
        <dbReference type="EMBL" id="MQL99162.1"/>
    </source>
</evidence>
<dbReference type="Proteomes" id="UP000652761">
    <property type="component" value="Unassembled WGS sequence"/>
</dbReference>
<dbReference type="EMBL" id="NMUH01002306">
    <property type="protein sequence ID" value="MQL99162.1"/>
    <property type="molecule type" value="Genomic_DNA"/>
</dbReference>
<sequence length="73" mass="8497">MLCRVLWASLTRASSGFRFGVLSVPWFCSWVPVRSGTVVYGFPTLRCIRGLGWFCLWALDLVEFLLLWPVRDW</sequence>
<proteinExistence type="predicted"/>
<name>A0A843VJY0_COLES</name>
<evidence type="ECO:0000313" key="2">
    <source>
        <dbReference type="Proteomes" id="UP000652761"/>
    </source>
</evidence>
<protein>
    <submittedName>
        <fullName evidence="1">Uncharacterized protein</fullName>
    </submittedName>
</protein>
<reference evidence="1" key="1">
    <citation type="submission" date="2017-07" db="EMBL/GenBank/DDBJ databases">
        <title>Taro Niue Genome Assembly and Annotation.</title>
        <authorList>
            <person name="Atibalentja N."/>
            <person name="Keating K."/>
            <person name="Fields C.J."/>
        </authorList>
    </citation>
    <scope>NUCLEOTIDE SEQUENCE</scope>
    <source>
        <strain evidence="1">Niue_2</strain>
        <tissue evidence="1">Leaf</tissue>
    </source>
</reference>
<dbReference type="AlphaFoldDB" id="A0A843VJY0"/>